<keyword evidence="2" id="KW-1185">Reference proteome</keyword>
<dbReference type="InParanoid" id="F9XMC4"/>
<dbReference type="RefSeq" id="XP_003848481.1">
    <property type="nucleotide sequence ID" value="XM_003848433.1"/>
</dbReference>
<evidence type="ECO:0000313" key="2">
    <source>
        <dbReference type="Proteomes" id="UP000008062"/>
    </source>
</evidence>
<name>F9XMC4_ZYMTI</name>
<dbReference type="HOGENOM" id="CLU_1897850_0_0_1"/>
<accession>F9XMC4</accession>
<dbReference type="GeneID" id="13396458"/>
<protein>
    <submittedName>
        <fullName evidence="1">Uncharacterized protein</fullName>
    </submittedName>
</protein>
<sequence length="134" mass="15522">MAMLFTTPADSFTMTTRSMSRHGTRAVIKVRPVRRQKIWLRLPGCYSPRPHKGKKSGIVLSLKKKKNGQTGWVGKGESFYLARSSKRRAYPERDPVPRTSRIVPPAESRSLMTIDFRLRITLTRNLYHSHHRTF</sequence>
<dbReference type="Proteomes" id="UP000008062">
    <property type="component" value="Chromosome 11"/>
</dbReference>
<dbReference type="OrthoDB" id="10394530at2759"/>
<dbReference type="AlphaFoldDB" id="F9XMC4"/>
<proteinExistence type="predicted"/>
<reference evidence="1 2" key="1">
    <citation type="journal article" date="2011" name="PLoS Genet.">
        <title>Finished genome of the fungal wheat pathogen Mycosphaerella graminicola reveals dispensome structure, chromosome plasticity, and stealth pathogenesis.</title>
        <authorList>
            <person name="Goodwin S.B."/>
            <person name="Ben M'barek S."/>
            <person name="Dhillon B."/>
            <person name="Wittenberg A.H.J."/>
            <person name="Crane C.F."/>
            <person name="Hane J.K."/>
            <person name="Foster A.J."/>
            <person name="Van der Lee T.A.J."/>
            <person name="Grimwood J."/>
            <person name="Aerts A."/>
            <person name="Antoniw J."/>
            <person name="Bailey A."/>
            <person name="Bluhm B."/>
            <person name="Bowler J."/>
            <person name="Bristow J."/>
            <person name="van der Burgt A."/>
            <person name="Canto-Canche B."/>
            <person name="Churchill A.C.L."/>
            <person name="Conde-Ferraez L."/>
            <person name="Cools H.J."/>
            <person name="Coutinho P.M."/>
            <person name="Csukai M."/>
            <person name="Dehal P."/>
            <person name="De Wit P."/>
            <person name="Donzelli B."/>
            <person name="van de Geest H.C."/>
            <person name="van Ham R.C.H.J."/>
            <person name="Hammond-Kosack K.E."/>
            <person name="Henrissat B."/>
            <person name="Kilian A."/>
            <person name="Kobayashi A.K."/>
            <person name="Koopmann E."/>
            <person name="Kourmpetis Y."/>
            <person name="Kuzniar A."/>
            <person name="Lindquist E."/>
            <person name="Lombard V."/>
            <person name="Maliepaard C."/>
            <person name="Martins N."/>
            <person name="Mehrabi R."/>
            <person name="Nap J.P.H."/>
            <person name="Ponomarenko A."/>
            <person name="Rudd J.J."/>
            <person name="Salamov A."/>
            <person name="Schmutz J."/>
            <person name="Schouten H.J."/>
            <person name="Shapiro H."/>
            <person name="Stergiopoulos I."/>
            <person name="Torriani S.F.F."/>
            <person name="Tu H."/>
            <person name="de Vries R.P."/>
            <person name="Waalwijk C."/>
            <person name="Ware S.B."/>
            <person name="Wiebenga A."/>
            <person name="Zwiers L.-H."/>
            <person name="Oliver R.P."/>
            <person name="Grigoriev I.V."/>
            <person name="Kema G.H.J."/>
        </authorList>
    </citation>
    <scope>NUCLEOTIDE SEQUENCE [LARGE SCALE GENOMIC DNA]</scope>
    <source>
        <strain evidence="2">CBS 115943 / IPO323</strain>
    </source>
</reference>
<evidence type="ECO:0000313" key="1">
    <source>
        <dbReference type="EMBL" id="EGP83457.1"/>
    </source>
</evidence>
<gene>
    <name evidence="1" type="ORF">MYCGRDRAFT_96858</name>
</gene>
<dbReference type="KEGG" id="ztr:MYCGRDRAFT_96858"/>
<organism evidence="1 2">
    <name type="scientific">Zymoseptoria tritici (strain CBS 115943 / IPO323)</name>
    <name type="common">Speckled leaf blotch fungus</name>
    <name type="synonym">Septoria tritici</name>
    <dbReference type="NCBI Taxonomy" id="336722"/>
    <lineage>
        <taxon>Eukaryota</taxon>
        <taxon>Fungi</taxon>
        <taxon>Dikarya</taxon>
        <taxon>Ascomycota</taxon>
        <taxon>Pezizomycotina</taxon>
        <taxon>Dothideomycetes</taxon>
        <taxon>Dothideomycetidae</taxon>
        <taxon>Mycosphaerellales</taxon>
        <taxon>Mycosphaerellaceae</taxon>
        <taxon>Zymoseptoria</taxon>
    </lineage>
</organism>
<dbReference type="EMBL" id="CM001206">
    <property type="protein sequence ID" value="EGP83457.1"/>
    <property type="molecule type" value="Genomic_DNA"/>
</dbReference>